<keyword evidence="2" id="KW-1185">Reference proteome</keyword>
<dbReference type="EMBL" id="JXQK01000020">
    <property type="protein sequence ID" value="KIP64457.1"/>
    <property type="molecule type" value="Genomic_DNA"/>
</dbReference>
<organism evidence="1 2">
    <name type="scientific">Prevotella pectinovora</name>
    <dbReference type="NCBI Taxonomy" id="1602169"/>
    <lineage>
        <taxon>Bacteria</taxon>
        <taxon>Pseudomonadati</taxon>
        <taxon>Bacteroidota</taxon>
        <taxon>Bacteroidia</taxon>
        <taxon>Bacteroidales</taxon>
        <taxon>Prevotellaceae</taxon>
        <taxon>Prevotella</taxon>
    </lineage>
</organism>
<sequence length="243" mass="27710">MKCHICHKDINGKYYIDQWGHNICASHMDKKEVTMCTSCGAFTTERPIADGRCMCKDCRSTVVNTHREVAECLSYVKNQLASVGFDFGTCNINNIPIEIVSAKKIAEIRKAPISTNNKGVTFTETQMRGTSRDNMKVVGHTHKIYMLSDQPRLEFLGTLAHELLHVWQNEHDIKLPQMKCEGLCNMGSYLIYSIENTPIAQHYITNLKESPDPIYGNGFRYVFAQYEMSGWRGIINNVIKFIM</sequence>
<dbReference type="Proteomes" id="UP000032046">
    <property type="component" value="Unassembled WGS sequence"/>
</dbReference>
<proteinExistence type="predicted"/>
<protein>
    <recommendedName>
        <fullName evidence="3">SprT-like domain-containing protein</fullName>
    </recommendedName>
</protein>
<reference evidence="1 2" key="1">
    <citation type="submission" date="2015-01" db="EMBL/GenBank/DDBJ databases">
        <title>Comparative genomics of non-oral Prevotella species.</title>
        <authorList>
            <person name="Accetto T."/>
            <person name="Nograsek B."/>
            <person name="Avgustin G."/>
        </authorList>
    </citation>
    <scope>NUCLEOTIDE SEQUENCE [LARGE SCALE GENOMIC DNA]</scope>
    <source>
        <strain evidence="1 2">P5-119</strain>
    </source>
</reference>
<evidence type="ECO:0000313" key="2">
    <source>
        <dbReference type="Proteomes" id="UP000032046"/>
    </source>
</evidence>
<name>A0A0D0I7T0_9BACT</name>
<dbReference type="AlphaFoldDB" id="A0A0D0I7T0"/>
<comment type="caution">
    <text evidence="1">The sequence shown here is derived from an EMBL/GenBank/DDBJ whole genome shotgun (WGS) entry which is preliminary data.</text>
</comment>
<dbReference type="STRING" id="1602171.ST44_02140"/>
<gene>
    <name evidence="1" type="ORF">ST44_02140</name>
</gene>
<accession>A0A0D0I7T0</accession>
<evidence type="ECO:0008006" key="3">
    <source>
        <dbReference type="Google" id="ProtNLM"/>
    </source>
</evidence>
<evidence type="ECO:0000313" key="1">
    <source>
        <dbReference type="EMBL" id="KIP64457.1"/>
    </source>
</evidence>